<evidence type="ECO:0000256" key="4">
    <source>
        <dbReference type="ARBA" id="ARBA00022490"/>
    </source>
</evidence>
<dbReference type="PANTHER" id="PTHR10885:SF0">
    <property type="entry name" value="ISOPENTENYL-DIPHOSPHATE DELTA-ISOMERASE"/>
    <property type="match status" value="1"/>
</dbReference>
<keyword evidence="9 12" id="KW-0413">Isomerase</keyword>
<evidence type="ECO:0000256" key="6">
    <source>
        <dbReference type="ARBA" id="ARBA00022842"/>
    </source>
</evidence>
<dbReference type="GO" id="GO:0046872">
    <property type="term" value="F:metal ion binding"/>
    <property type="evidence" value="ECO:0007669"/>
    <property type="project" value="UniProtKB-KW"/>
</dbReference>
<keyword evidence="6" id="KW-0460">Magnesium</keyword>
<evidence type="ECO:0000259" key="11">
    <source>
        <dbReference type="PROSITE" id="PS51462"/>
    </source>
</evidence>
<dbReference type="SUPFAM" id="SSF55811">
    <property type="entry name" value="Nudix"/>
    <property type="match status" value="1"/>
</dbReference>
<comment type="similarity">
    <text evidence="2">Belongs to the IPP isomerase type 1 family.</text>
</comment>
<dbReference type="PIRSF" id="PIRSF018427">
    <property type="entry name" value="Isopntndiph_ism"/>
    <property type="match status" value="1"/>
</dbReference>
<comment type="pathway">
    <text evidence="1">Isoprenoid biosynthesis; dimethylallyl diphosphate biosynthesis; dimethylallyl diphosphate from isopentenyl diphosphate: step 1/1.</text>
</comment>
<evidence type="ECO:0000256" key="8">
    <source>
        <dbReference type="ARBA" id="ARBA00023229"/>
    </source>
</evidence>
<dbReference type="Pfam" id="PF00293">
    <property type="entry name" value="NUDIX"/>
    <property type="match status" value="1"/>
</dbReference>
<keyword evidence="5" id="KW-0479">Metal-binding</keyword>
<evidence type="ECO:0000256" key="9">
    <source>
        <dbReference type="ARBA" id="ARBA00023235"/>
    </source>
</evidence>
<keyword evidence="4" id="KW-0963">Cytoplasm</keyword>
<dbReference type="UniPathway" id="UPA00059">
    <property type="reaction ID" value="UER00104"/>
</dbReference>
<name>H6RGD8_9BACT</name>
<feature type="domain" description="Nudix hydrolase" evidence="11">
    <location>
        <begin position="33"/>
        <end position="165"/>
    </location>
</feature>
<evidence type="ECO:0000256" key="10">
    <source>
        <dbReference type="NCBIfam" id="TIGR02150"/>
    </source>
</evidence>
<gene>
    <name evidence="12" type="ORF">VIS_S3CIB80020</name>
</gene>
<dbReference type="InterPro" id="IPR056375">
    <property type="entry name" value="Idi_bact"/>
</dbReference>
<dbReference type="PANTHER" id="PTHR10885">
    <property type="entry name" value="ISOPENTENYL-DIPHOSPHATE DELTA-ISOMERASE"/>
    <property type="match status" value="1"/>
</dbReference>
<accession>H6RGD8</accession>
<dbReference type="CDD" id="cd02885">
    <property type="entry name" value="NUDIX_IPP_Isomerase"/>
    <property type="match status" value="1"/>
</dbReference>
<evidence type="ECO:0000313" key="12">
    <source>
        <dbReference type="EMBL" id="CCG00099.1"/>
    </source>
</evidence>
<evidence type="ECO:0000256" key="7">
    <source>
        <dbReference type="ARBA" id="ARBA00023211"/>
    </source>
</evidence>
<dbReference type="NCBIfam" id="TIGR02150">
    <property type="entry name" value="IPP_isom_1"/>
    <property type="match status" value="1"/>
</dbReference>
<dbReference type="GO" id="GO:0050992">
    <property type="term" value="P:dimethylallyl diphosphate biosynthetic process"/>
    <property type="evidence" value="ECO:0007669"/>
    <property type="project" value="UniProtKB-UniPathway"/>
</dbReference>
<keyword evidence="7" id="KW-0464">Manganese</keyword>
<dbReference type="InterPro" id="IPR015797">
    <property type="entry name" value="NUDIX_hydrolase-like_dom_sf"/>
</dbReference>
<dbReference type="InterPro" id="IPR011876">
    <property type="entry name" value="IsopentenylPP_isomerase_typ1"/>
</dbReference>
<dbReference type="AlphaFoldDB" id="H6RGD8"/>
<sequence>MKEQFNFNEVVLVNSEDQEIGTMEKLEAHEKGLLHRAFSLFLFNDRGEMLLQKRADSKYHSAGLWSNSCCSHPAKNESVEEAAKRRLIEEIFIETDVKAIFKFEYRAELNLNLVEHEMDHVLIGFCNSFKKINPMEVSAMKFVSVDDIQKDLAANPNNYSFWFKIIMTEHWGKFLPHLKLETA</sequence>
<dbReference type="GO" id="GO:0004452">
    <property type="term" value="F:isopentenyl-diphosphate delta-isomerase activity"/>
    <property type="evidence" value="ECO:0007669"/>
    <property type="project" value="UniProtKB-UniRule"/>
</dbReference>
<dbReference type="HAMAP" id="MF_00202">
    <property type="entry name" value="Idi"/>
    <property type="match status" value="1"/>
</dbReference>
<evidence type="ECO:0000256" key="1">
    <source>
        <dbReference type="ARBA" id="ARBA00004826"/>
    </source>
</evidence>
<dbReference type="PROSITE" id="PS51462">
    <property type="entry name" value="NUDIX"/>
    <property type="match status" value="1"/>
</dbReference>
<keyword evidence="8" id="KW-0414">Isoprene biosynthesis</keyword>
<dbReference type="EMBL" id="FO117598">
    <property type="protein sequence ID" value="CCG00099.1"/>
    <property type="molecule type" value="Genomic_DNA"/>
</dbReference>
<evidence type="ECO:0000256" key="2">
    <source>
        <dbReference type="ARBA" id="ARBA00007579"/>
    </source>
</evidence>
<dbReference type="GO" id="GO:0009240">
    <property type="term" value="P:isopentenyl diphosphate biosynthetic process"/>
    <property type="evidence" value="ECO:0007669"/>
    <property type="project" value="TreeGrafter"/>
</dbReference>
<protein>
    <recommendedName>
        <fullName evidence="3 10">Isopentenyl-diphosphate delta-isomerase</fullName>
        <ecNumber evidence="3 10">5.3.3.2</ecNumber>
    </recommendedName>
</protein>
<dbReference type="InterPro" id="IPR000086">
    <property type="entry name" value="NUDIX_hydrolase_dom"/>
</dbReference>
<reference evidence="12" key="2">
    <citation type="submission" date="2012-02" db="EMBL/GenBank/DDBJ databases">
        <authorList>
            <person name="Genoscope - CEA"/>
        </authorList>
    </citation>
    <scope>NUCLEOTIDE SEQUENCE</scope>
</reference>
<dbReference type="EC" id="5.3.3.2" evidence="3 10"/>
<reference evidence="12" key="1">
    <citation type="journal article" date="2012" name="Environ. Microbiol.">
        <title>Genomic content of uncultured Bacteroidetes from contrasting oceanic provinces in the North Atlantic Ocean.</title>
        <authorList>
            <person name="Gomez-Pereira P.R."/>
            <person name="Schuler M."/>
            <person name="Fuchs B.M."/>
            <person name="Bennke C."/>
            <person name="Teeling H."/>
            <person name="Waldmann J."/>
            <person name="Richter M."/>
            <person name="Barbe V."/>
            <person name="Bataille E."/>
            <person name="Glockner F.O."/>
            <person name="Amann R."/>
        </authorList>
    </citation>
    <scope>NUCLEOTIDE SEQUENCE</scope>
</reference>
<proteinExistence type="inferred from homology"/>
<organism evidence="12">
    <name type="scientific">uncultured Flavobacteriia bacterium</name>
    <dbReference type="NCBI Taxonomy" id="212695"/>
    <lineage>
        <taxon>Bacteria</taxon>
        <taxon>Pseudomonadati</taxon>
        <taxon>Bacteroidota</taxon>
        <taxon>Flavobacteriia</taxon>
        <taxon>environmental samples</taxon>
    </lineage>
</organism>
<evidence type="ECO:0000256" key="5">
    <source>
        <dbReference type="ARBA" id="ARBA00022723"/>
    </source>
</evidence>
<dbReference type="GO" id="GO:0005737">
    <property type="term" value="C:cytoplasm"/>
    <property type="evidence" value="ECO:0007669"/>
    <property type="project" value="TreeGrafter"/>
</dbReference>
<evidence type="ECO:0000256" key="3">
    <source>
        <dbReference type="ARBA" id="ARBA00012057"/>
    </source>
</evidence>
<dbReference type="Gene3D" id="3.90.79.10">
    <property type="entry name" value="Nucleoside Triphosphate Pyrophosphohydrolase"/>
    <property type="match status" value="1"/>
</dbReference>
<dbReference type="NCBIfam" id="NF002995">
    <property type="entry name" value="PRK03759.1"/>
    <property type="match status" value="1"/>
</dbReference>